<name>A0AAP0JK03_9MAGN</name>
<evidence type="ECO:0000313" key="2">
    <source>
        <dbReference type="Proteomes" id="UP001420932"/>
    </source>
</evidence>
<dbReference type="AlphaFoldDB" id="A0AAP0JK03"/>
<accession>A0AAP0JK03</accession>
<gene>
    <name evidence="1" type="ORF">Syun_014801</name>
</gene>
<sequence>MCRGSLQDFKDSIAAEHPVVTVAPFEIFSSCSLNELTMLNGLGAVEVDLVPLHQYLTLTRSHVVLSPCVERQDHLGIYTLLPGIENQLMRLIRPLLTLHYFIEGSTFRECIDMIGARGDDKFTNLEHDWGMILASRESLDESNSMHQFFCTIIMCG</sequence>
<dbReference type="Proteomes" id="UP001420932">
    <property type="component" value="Unassembled WGS sequence"/>
</dbReference>
<dbReference type="EMBL" id="JBBNAF010000006">
    <property type="protein sequence ID" value="KAK9135471.1"/>
    <property type="molecule type" value="Genomic_DNA"/>
</dbReference>
<proteinExistence type="predicted"/>
<reference evidence="1 2" key="1">
    <citation type="submission" date="2024-01" db="EMBL/GenBank/DDBJ databases">
        <title>Genome assemblies of Stephania.</title>
        <authorList>
            <person name="Yang L."/>
        </authorList>
    </citation>
    <scope>NUCLEOTIDE SEQUENCE [LARGE SCALE GENOMIC DNA]</scope>
    <source>
        <strain evidence="1">YNDBR</strain>
        <tissue evidence="1">Leaf</tissue>
    </source>
</reference>
<protein>
    <submittedName>
        <fullName evidence="1">Uncharacterized protein</fullName>
    </submittedName>
</protein>
<keyword evidence="2" id="KW-1185">Reference proteome</keyword>
<evidence type="ECO:0000313" key="1">
    <source>
        <dbReference type="EMBL" id="KAK9135471.1"/>
    </source>
</evidence>
<comment type="caution">
    <text evidence="1">The sequence shown here is derived from an EMBL/GenBank/DDBJ whole genome shotgun (WGS) entry which is preliminary data.</text>
</comment>
<organism evidence="1 2">
    <name type="scientific">Stephania yunnanensis</name>
    <dbReference type="NCBI Taxonomy" id="152371"/>
    <lineage>
        <taxon>Eukaryota</taxon>
        <taxon>Viridiplantae</taxon>
        <taxon>Streptophyta</taxon>
        <taxon>Embryophyta</taxon>
        <taxon>Tracheophyta</taxon>
        <taxon>Spermatophyta</taxon>
        <taxon>Magnoliopsida</taxon>
        <taxon>Ranunculales</taxon>
        <taxon>Menispermaceae</taxon>
        <taxon>Menispermoideae</taxon>
        <taxon>Cissampelideae</taxon>
        <taxon>Stephania</taxon>
    </lineage>
</organism>